<gene>
    <name evidence="1" type="ORF">HanXRQr2_Chr04g0163801</name>
</gene>
<dbReference type="Proteomes" id="UP000215914">
    <property type="component" value="Unassembled WGS sequence"/>
</dbReference>
<keyword evidence="2" id="KW-1185">Reference proteome</keyword>
<evidence type="ECO:0000313" key="1">
    <source>
        <dbReference type="EMBL" id="KAF5809975.1"/>
    </source>
</evidence>
<name>A0A9K3NS68_HELAN</name>
<reference evidence="1" key="1">
    <citation type="journal article" date="2017" name="Nature">
        <title>The sunflower genome provides insights into oil metabolism, flowering and Asterid evolution.</title>
        <authorList>
            <person name="Badouin H."/>
            <person name="Gouzy J."/>
            <person name="Grassa C.J."/>
            <person name="Murat F."/>
            <person name="Staton S.E."/>
            <person name="Cottret L."/>
            <person name="Lelandais-Briere C."/>
            <person name="Owens G.L."/>
            <person name="Carrere S."/>
            <person name="Mayjonade B."/>
            <person name="Legrand L."/>
            <person name="Gill N."/>
            <person name="Kane N.C."/>
            <person name="Bowers J.E."/>
            <person name="Hubner S."/>
            <person name="Bellec A."/>
            <person name="Berard A."/>
            <person name="Berges H."/>
            <person name="Blanchet N."/>
            <person name="Boniface M.C."/>
            <person name="Brunel D."/>
            <person name="Catrice O."/>
            <person name="Chaidir N."/>
            <person name="Claudel C."/>
            <person name="Donnadieu C."/>
            <person name="Faraut T."/>
            <person name="Fievet G."/>
            <person name="Helmstetter N."/>
            <person name="King M."/>
            <person name="Knapp S.J."/>
            <person name="Lai Z."/>
            <person name="Le Paslier M.C."/>
            <person name="Lippi Y."/>
            <person name="Lorenzon L."/>
            <person name="Mandel J.R."/>
            <person name="Marage G."/>
            <person name="Marchand G."/>
            <person name="Marquand E."/>
            <person name="Bret-Mestries E."/>
            <person name="Morien E."/>
            <person name="Nambeesan S."/>
            <person name="Nguyen T."/>
            <person name="Pegot-Espagnet P."/>
            <person name="Pouilly N."/>
            <person name="Raftis F."/>
            <person name="Sallet E."/>
            <person name="Schiex T."/>
            <person name="Thomas J."/>
            <person name="Vandecasteele C."/>
            <person name="Vares D."/>
            <person name="Vear F."/>
            <person name="Vautrin S."/>
            <person name="Crespi M."/>
            <person name="Mangin B."/>
            <person name="Burke J.M."/>
            <person name="Salse J."/>
            <person name="Munos S."/>
            <person name="Vincourt P."/>
            <person name="Rieseberg L.H."/>
            <person name="Langlade N.B."/>
        </authorList>
    </citation>
    <scope>NUCLEOTIDE SEQUENCE</scope>
    <source>
        <tissue evidence="1">Leaves</tissue>
    </source>
</reference>
<proteinExistence type="predicted"/>
<sequence>MYDCPTFKLEKMRSEFCGLEIWSDFLTQDPYGPSFVNHMMSELLNKLMGSEFSLVMLSEFCVRLKCPSSSHV</sequence>
<comment type="caution">
    <text evidence="1">The sequence shown here is derived from an EMBL/GenBank/DDBJ whole genome shotgun (WGS) entry which is preliminary data.</text>
</comment>
<dbReference type="Gramene" id="mRNA:HanXRQr2_Chr04g0163801">
    <property type="protein sequence ID" value="mRNA:HanXRQr2_Chr04g0163801"/>
    <property type="gene ID" value="HanXRQr2_Chr04g0163801"/>
</dbReference>
<evidence type="ECO:0000313" key="2">
    <source>
        <dbReference type="Proteomes" id="UP000215914"/>
    </source>
</evidence>
<dbReference type="AlphaFoldDB" id="A0A9K3NS68"/>
<reference evidence="1" key="2">
    <citation type="submission" date="2020-06" db="EMBL/GenBank/DDBJ databases">
        <title>Helianthus annuus Genome sequencing and assembly Release 2.</title>
        <authorList>
            <person name="Gouzy J."/>
            <person name="Langlade N."/>
            <person name="Munos S."/>
        </authorList>
    </citation>
    <scope>NUCLEOTIDE SEQUENCE</scope>
    <source>
        <tissue evidence="1">Leaves</tissue>
    </source>
</reference>
<organism evidence="1 2">
    <name type="scientific">Helianthus annuus</name>
    <name type="common">Common sunflower</name>
    <dbReference type="NCBI Taxonomy" id="4232"/>
    <lineage>
        <taxon>Eukaryota</taxon>
        <taxon>Viridiplantae</taxon>
        <taxon>Streptophyta</taxon>
        <taxon>Embryophyta</taxon>
        <taxon>Tracheophyta</taxon>
        <taxon>Spermatophyta</taxon>
        <taxon>Magnoliopsida</taxon>
        <taxon>eudicotyledons</taxon>
        <taxon>Gunneridae</taxon>
        <taxon>Pentapetalae</taxon>
        <taxon>asterids</taxon>
        <taxon>campanulids</taxon>
        <taxon>Asterales</taxon>
        <taxon>Asteraceae</taxon>
        <taxon>Asteroideae</taxon>
        <taxon>Heliantheae alliance</taxon>
        <taxon>Heliantheae</taxon>
        <taxon>Helianthus</taxon>
    </lineage>
</organism>
<protein>
    <submittedName>
        <fullName evidence="1">Uncharacterized protein</fullName>
    </submittedName>
</protein>
<dbReference type="EMBL" id="MNCJ02000319">
    <property type="protein sequence ID" value="KAF5809975.1"/>
    <property type="molecule type" value="Genomic_DNA"/>
</dbReference>
<accession>A0A9K3NS68</accession>